<sequence length="784" mass="83316">MTSVHVLGVRHHGPGSARSVAEALDELRPDLVLIEGPPELDALHPLAGDPDLVPPVAALVYASDEPQRASFYPMAAFSPEWVALRWAAAAGVPQRFIDLPASHRVGIVRAAAERAAAEATGEEDADEEDAALRFGDADDAAPADEPATVPADPITTLARVAGYDDPERWWEDAVEQRSGSALERFAAIAEGIAELRADEDGDPGVRDDDGELDFDALEHPLGRPMTGLREAAMRRELRAAMKEGHDTIVVVCGAWHAPALDPAAFPPVAHDSRLLRGLPKAKMSAAWVPWTANRLSLASGYGAGVTSPGWYRHLFDHWATGADHDAALGWLVRVARELRAQGIDASTASVVDAARLATNLAALRGRPSPGLTELYDAALGVLADGNPLPLQLVDDALVVGHDLGSVPESAPLVPLAADLAKAQKSTRLKPGAAQQLVTLDLRTDAGRARSLLLHRLRLLDIDWGEIAYATRTTGTFKEQWQLEWRPELAIALVEASLFGTTILGAATAKAAHLAADASVPELSRLIDRCLVAEIPVHEVVARLAELTAVHTDVLDLLDSIEPLARVSRYGTVRRVDTDEVVAVLRTIVVRACVGLPVAAAAIDAGEAARLLRAVDSAHAGLTLIEDEDLLAQWHAALGVVAARDQIPGLVAGRATRLLLDAGLLERDAVAVSMRRWLSLAHDPGDAAGWLDGFLAGSAVILVHDPALLSIVDGWVAQVEPEAFDDLLPLLRRTFSEFAKPERRMIGERVSRGAVVEAAPAELRLEAAGPALATVAGLLGWKESA</sequence>
<proteinExistence type="predicted"/>
<reference evidence="1 2" key="1">
    <citation type="submission" date="2020-08" db="EMBL/GenBank/DDBJ databases">
        <title>Genome sequence of Tessaracoccus defluvii JCM 17540T.</title>
        <authorList>
            <person name="Hyun D.-W."/>
            <person name="Bae J.-W."/>
        </authorList>
    </citation>
    <scope>NUCLEOTIDE SEQUENCE [LARGE SCALE GENOMIC DNA]</scope>
    <source>
        <strain evidence="1 2">JCM 17540</strain>
    </source>
</reference>
<accession>A0A7H0H5J1</accession>
<dbReference type="PANTHER" id="PTHR30634">
    <property type="entry name" value="OUTER MEMBRANE LOLAB LIPOPROTEIN INSERTION APPARATUS"/>
    <property type="match status" value="1"/>
</dbReference>
<dbReference type="InterPro" id="IPR050458">
    <property type="entry name" value="LolB"/>
</dbReference>
<gene>
    <name evidence="1" type="ORF">H9L22_17070</name>
</gene>
<dbReference type="Pfam" id="PF18934">
    <property type="entry name" value="DUF5682"/>
    <property type="match status" value="1"/>
</dbReference>
<dbReference type="AlphaFoldDB" id="A0A7H0H5J1"/>
<dbReference type="EMBL" id="CP060789">
    <property type="protein sequence ID" value="QNP55807.1"/>
    <property type="molecule type" value="Genomic_DNA"/>
</dbReference>
<protein>
    <submittedName>
        <fullName evidence="1">Uncharacterized protein</fullName>
    </submittedName>
</protein>
<evidence type="ECO:0000313" key="2">
    <source>
        <dbReference type="Proteomes" id="UP000516117"/>
    </source>
</evidence>
<dbReference type="InterPro" id="IPR043737">
    <property type="entry name" value="DUF5682"/>
</dbReference>
<organism evidence="1 2">
    <name type="scientific">Tessaracoccus defluvii</name>
    <dbReference type="NCBI Taxonomy" id="1285901"/>
    <lineage>
        <taxon>Bacteria</taxon>
        <taxon>Bacillati</taxon>
        <taxon>Actinomycetota</taxon>
        <taxon>Actinomycetes</taxon>
        <taxon>Propionibacteriales</taxon>
        <taxon>Propionibacteriaceae</taxon>
        <taxon>Tessaracoccus</taxon>
    </lineage>
</organism>
<keyword evidence="2" id="KW-1185">Reference proteome</keyword>
<dbReference type="RefSeq" id="WP_187720936.1">
    <property type="nucleotide sequence ID" value="NZ_BAABBL010000010.1"/>
</dbReference>
<dbReference type="KEGG" id="tdf:H9L22_17070"/>
<dbReference type="PANTHER" id="PTHR30634:SF14">
    <property type="match status" value="1"/>
</dbReference>
<name>A0A7H0H5J1_9ACTN</name>
<evidence type="ECO:0000313" key="1">
    <source>
        <dbReference type="EMBL" id="QNP55807.1"/>
    </source>
</evidence>
<dbReference type="Proteomes" id="UP000516117">
    <property type="component" value="Chromosome"/>
</dbReference>